<feature type="domain" description="Haem-binding" evidence="1">
    <location>
        <begin position="12"/>
        <end position="141"/>
    </location>
</feature>
<evidence type="ECO:0000313" key="3">
    <source>
        <dbReference type="Proteomes" id="UP000298112"/>
    </source>
</evidence>
<organism evidence="2 3">
    <name type="scientific">Leptospira vanthielii</name>
    <dbReference type="NCBI Taxonomy" id="293085"/>
    <lineage>
        <taxon>Bacteria</taxon>
        <taxon>Pseudomonadati</taxon>
        <taxon>Spirochaetota</taxon>
        <taxon>Spirochaetia</taxon>
        <taxon>Leptospirales</taxon>
        <taxon>Leptospiraceae</taxon>
        <taxon>Leptospira</taxon>
    </lineage>
</organism>
<reference evidence="3" key="1">
    <citation type="journal article" date="2019" name="PLoS Negl. Trop. Dis.">
        <title>Revisiting the worldwide diversity of Leptospira species in the environment.</title>
        <authorList>
            <person name="Vincent A.T."/>
            <person name="Schiettekatte O."/>
            <person name="Bourhy P."/>
            <person name="Veyrier F.J."/>
            <person name="Picardeau M."/>
        </authorList>
    </citation>
    <scope>NUCLEOTIDE SEQUENCE [LARGE SCALE GENOMIC DNA]</scope>
    <source>
        <strain evidence="3">201601955</strain>
    </source>
</reference>
<dbReference type="Proteomes" id="UP000298112">
    <property type="component" value="Unassembled WGS sequence"/>
</dbReference>
<comment type="caution">
    <text evidence="2">The sequence shown here is derived from an EMBL/GenBank/DDBJ whole genome shotgun (WGS) entry which is preliminary data.</text>
</comment>
<sequence>MSCVKRIFLILLGVFLILQFFPVARTNPPVTSEIQTTPEIKEVLKRSCYDCHSNETIWPKYSYIFPASLLISHHVEEGREELNFSEFGLLAERKQNKKIYEVWEQVDEGEMPPKDYLLLHPSAKLSDKEKEILKVWADLNNKESE</sequence>
<name>A0ABY2NPE3_9LEPT</name>
<dbReference type="Pfam" id="PF14376">
    <property type="entry name" value="Haem_bd"/>
    <property type="match status" value="1"/>
</dbReference>
<accession>A0ABY2NPE3</accession>
<protein>
    <submittedName>
        <fullName evidence="2">Heme-binding protein</fullName>
    </submittedName>
</protein>
<dbReference type="InterPro" id="IPR025992">
    <property type="entry name" value="Haem-bd"/>
</dbReference>
<keyword evidence="3" id="KW-1185">Reference proteome</keyword>
<evidence type="ECO:0000259" key="1">
    <source>
        <dbReference type="SMART" id="SM01235"/>
    </source>
</evidence>
<gene>
    <name evidence="2" type="ORF">EHQ95_09120</name>
</gene>
<proteinExistence type="predicted"/>
<evidence type="ECO:0000313" key="2">
    <source>
        <dbReference type="EMBL" id="TGM56791.1"/>
    </source>
</evidence>
<dbReference type="SMART" id="SM01235">
    <property type="entry name" value="Haem_bd"/>
    <property type="match status" value="1"/>
</dbReference>
<dbReference type="EMBL" id="RQHF01000025">
    <property type="protein sequence ID" value="TGM56791.1"/>
    <property type="molecule type" value="Genomic_DNA"/>
</dbReference>